<dbReference type="EMBL" id="NKXS01003920">
    <property type="protein sequence ID" value="PIN08064.1"/>
    <property type="molecule type" value="Genomic_DNA"/>
</dbReference>
<dbReference type="AlphaFoldDB" id="A0A2G9GRY5"/>
<evidence type="ECO:0000313" key="1">
    <source>
        <dbReference type="EMBL" id="PIN08064.1"/>
    </source>
</evidence>
<dbReference type="Proteomes" id="UP000231279">
    <property type="component" value="Unassembled WGS sequence"/>
</dbReference>
<accession>A0A2G9GRY5</accession>
<evidence type="ECO:0000313" key="2">
    <source>
        <dbReference type="Proteomes" id="UP000231279"/>
    </source>
</evidence>
<organism evidence="1 2">
    <name type="scientific">Handroanthus impetiginosus</name>
    <dbReference type="NCBI Taxonomy" id="429701"/>
    <lineage>
        <taxon>Eukaryota</taxon>
        <taxon>Viridiplantae</taxon>
        <taxon>Streptophyta</taxon>
        <taxon>Embryophyta</taxon>
        <taxon>Tracheophyta</taxon>
        <taxon>Spermatophyta</taxon>
        <taxon>Magnoliopsida</taxon>
        <taxon>eudicotyledons</taxon>
        <taxon>Gunneridae</taxon>
        <taxon>Pentapetalae</taxon>
        <taxon>asterids</taxon>
        <taxon>lamiids</taxon>
        <taxon>Lamiales</taxon>
        <taxon>Bignoniaceae</taxon>
        <taxon>Crescentiina</taxon>
        <taxon>Tabebuia alliance</taxon>
        <taxon>Handroanthus</taxon>
    </lineage>
</organism>
<proteinExistence type="predicted"/>
<name>A0A2G9GRY5_9LAMI</name>
<keyword evidence="2" id="KW-1185">Reference proteome</keyword>
<reference evidence="2" key="1">
    <citation type="journal article" date="2018" name="Gigascience">
        <title>Genome assembly of the Pink Ipe (Handroanthus impetiginosus, Bignoniaceae), a highly valued, ecologically keystone Neotropical timber forest tree.</title>
        <authorList>
            <person name="Silva-Junior O.B."/>
            <person name="Grattapaglia D."/>
            <person name="Novaes E."/>
            <person name="Collevatti R.G."/>
        </authorList>
    </citation>
    <scope>NUCLEOTIDE SEQUENCE [LARGE SCALE GENOMIC DNA]</scope>
    <source>
        <strain evidence="2">cv. UFG-1</strain>
    </source>
</reference>
<sequence>MHQLFCGLDIREIRLILINVLGNWRGELLKVRWNWHGQRAKIIMSSVCYTLLLNNGVIDLKIITWINIFVLEANVLSKLAEKRDYCAIRDWTKVSHLDEHFVS</sequence>
<comment type="caution">
    <text evidence="1">The sequence shown here is derived from an EMBL/GenBank/DDBJ whole genome shotgun (WGS) entry which is preliminary data.</text>
</comment>
<gene>
    <name evidence="1" type="ORF">CDL12_19365</name>
</gene>
<protein>
    <submittedName>
        <fullName evidence="1">Uncharacterized protein</fullName>
    </submittedName>
</protein>